<dbReference type="InterPro" id="IPR014284">
    <property type="entry name" value="RNA_pol_sigma-70_dom"/>
</dbReference>
<gene>
    <name evidence="7" type="ORF">COR50_20025</name>
</gene>
<keyword evidence="8" id="KW-1185">Reference proteome</keyword>
<dbReference type="EMBL" id="CP023777">
    <property type="protein sequence ID" value="ATL49277.1"/>
    <property type="molecule type" value="Genomic_DNA"/>
</dbReference>
<dbReference type="InterPro" id="IPR007627">
    <property type="entry name" value="RNA_pol_sigma70_r2"/>
</dbReference>
<dbReference type="InterPro" id="IPR013325">
    <property type="entry name" value="RNA_pol_sigma_r2"/>
</dbReference>
<dbReference type="OrthoDB" id="659569at2"/>
<keyword evidence="4" id="KW-0804">Transcription</keyword>
<sequence>MQVTYHNLTDDALLVFVKDDNIEAFTTIYNRYWERLLTFVIRAIKEQSDAEDIVQEIFISLWNRRKVIAIKTSFSTYIFNCARYMSIRYIEKNINRGHYLEYLADFMLSMQDGAAPENVLNLKETGHQLESAIAQLPGRMQHVFRLSREYNLSYQEIANQLDISEETVRKQIHRALKLLRVQLRHISITILVIIAQISIQNFF</sequence>
<dbReference type="NCBIfam" id="TIGR02937">
    <property type="entry name" value="sigma70-ECF"/>
    <property type="match status" value="1"/>
</dbReference>
<comment type="similarity">
    <text evidence="1">Belongs to the sigma-70 factor family. ECF subfamily.</text>
</comment>
<dbReference type="Proteomes" id="UP000220133">
    <property type="component" value="Chromosome"/>
</dbReference>
<protein>
    <recommendedName>
        <fullName evidence="9">RNA polymerase sigma-70 factor</fullName>
    </recommendedName>
</protein>
<evidence type="ECO:0008006" key="9">
    <source>
        <dbReference type="Google" id="ProtNLM"/>
    </source>
</evidence>
<organism evidence="7 8">
    <name type="scientific">Chitinophaga caeni</name>
    <dbReference type="NCBI Taxonomy" id="2029983"/>
    <lineage>
        <taxon>Bacteria</taxon>
        <taxon>Pseudomonadati</taxon>
        <taxon>Bacteroidota</taxon>
        <taxon>Chitinophagia</taxon>
        <taxon>Chitinophagales</taxon>
        <taxon>Chitinophagaceae</taxon>
        <taxon>Chitinophaga</taxon>
    </lineage>
</organism>
<evidence type="ECO:0000256" key="3">
    <source>
        <dbReference type="ARBA" id="ARBA00023082"/>
    </source>
</evidence>
<dbReference type="PANTHER" id="PTHR43133:SF46">
    <property type="entry name" value="RNA POLYMERASE SIGMA-70 FACTOR ECF SUBFAMILY"/>
    <property type="match status" value="1"/>
</dbReference>
<accession>A0A291QZA4</accession>
<dbReference type="GO" id="GO:0006352">
    <property type="term" value="P:DNA-templated transcription initiation"/>
    <property type="evidence" value="ECO:0007669"/>
    <property type="project" value="InterPro"/>
</dbReference>
<evidence type="ECO:0000259" key="6">
    <source>
        <dbReference type="Pfam" id="PF08281"/>
    </source>
</evidence>
<evidence type="ECO:0000313" key="8">
    <source>
        <dbReference type="Proteomes" id="UP000220133"/>
    </source>
</evidence>
<dbReference type="InterPro" id="IPR013249">
    <property type="entry name" value="RNA_pol_sigma70_r4_t2"/>
</dbReference>
<name>A0A291QZA4_9BACT</name>
<dbReference type="Gene3D" id="1.10.10.10">
    <property type="entry name" value="Winged helix-like DNA-binding domain superfamily/Winged helix DNA-binding domain"/>
    <property type="match status" value="1"/>
</dbReference>
<dbReference type="GO" id="GO:0016987">
    <property type="term" value="F:sigma factor activity"/>
    <property type="evidence" value="ECO:0007669"/>
    <property type="project" value="UniProtKB-KW"/>
</dbReference>
<dbReference type="Pfam" id="PF04542">
    <property type="entry name" value="Sigma70_r2"/>
    <property type="match status" value="1"/>
</dbReference>
<dbReference type="SUPFAM" id="SSF88659">
    <property type="entry name" value="Sigma3 and sigma4 domains of RNA polymerase sigma factors"/>
    <property type="match status" value="1"/>
</dbReference>
<evidence type="ECO:0000313" key="7">
    <source>
        <dbReference type="EMBL" id="ATL49277.1"/>
    </source>
</evidence>
<dbReference type="GO" id="GO:0003677">
    <property type="term" value="F:DNA binding"/>
    <property type="evidence" value="ECO:0007669"/>
    <property type="project" value="InterPro"/>
</dbReference>
<dbReference type="NCBIfam" id="TIGR02985">
    <property type="entry name" value="Sig70_bacteroi1"/>
    <property type="match status" value="1"/>
</dbReference>
<reference evidence="7 8" key="1">
    <citation type="submission" date="2017-10" db="EMBL/GenBank/DDBJ databases">
        <title>Paenichitinophaga pekingensis gen. nov., sp. nov., isolated from activated sludge.</title>
        <authorList>
            <person name="Jin D."/>
            <person name="Kong X."/>
            <person name="Deng Y."/>
            <person name="Bai Z."/>
        </authorList>
    </citation>
    <scope>NUCLEOTIDE SEQUENCE [LARGE SCALE GENOMIC DNA]</scope>
    <source>
        <strain evidence="7 8">13</strain>
    </source>
</reference>
<dbReference type="PANTHER" id="PTHR43133">
    <property type="entry name" value="RNA POLYMERASE ECF-TYPE SIGMA FACTO"/>
    <property type="match status" value="1"/>
</dbReference>
<dbReference type="Gene3D" id="1.10.1740.10">
    <property type="match status" value="1"/>
</dbReference>
<evidence type="ECO:0000256" key="4">
    <source>
        <dbReference type="ARBA" id="ARBA00023163"/>
    </source>
</evidence>
<feature type="domain" description="RNA polymerase sigma factor 70 region 4 type 2" evidence="6">
    <location>
        <begin position="128"/>
        <end position="179"/>
    </location>
</feature>
<dbReference type="InterPro" id="IPR013324">
    <property type="entry name" value="RNA_pol_sigma_r3/r4-like"/>
</dbReference>
<keyword evidence="3" id="KW-0731">Sigma factor</keyword>
<feature type="domain" description="RNA polymerase sigma-70 region 2" evidence="5">
    <location>
        <begin position="29"/>
        <end position="93"/>
    </location>
</feature>
<dbReference type="Pfam" id="PF08281">
    <property type="entry name" value="Sigma70_r4_2"/>
    <property type="match status" value="1"/>
</dbReference>
<dbReference type="RefSeq" id="WP_098195645.1">
    <property type="nucleotide sequence ID" value="NZ_CP023777.1"/>
</dbReference>
<evidence type="ECO:0000256" key="1">
    <source>
        <dbReference type="ARBA" id="ARBA00010641"/>
    </source>
</evidence>
<dbReference type="SUPFAM" id="SSF88946">
    <property type="entry name" value="Sigma2 domain of RNA polymerase sigma factors"/>
    <property type="match status" value="1"/>
</dbReference>
<evidence type="ECO:0000256" key="2">
    <source>
        <dbReference type="ARBA" id="ARBA00023015"/>
    </source>
</evidence>
<dbReference type="KEGG" id="cbae:COR50_20025"/>
<dbReference type="InterPro" id="IPR036388">
    <property type="entry name" value="WH-like_DNA-bd_sf"/>
</dbReference>
<proteinExistence type="inferred from homology"/>
<dbReference type="CDD" id="cd06171">
    <property type="entry name" value="Sigma70_r4"/>
    <property type="match status" value="1"/>
</dbReference>
<dbReference type="AlphaFoldDB" id="A0A291QZA4"/>
<dbReference type="InterPro" id="IPR039425">
    <property type="entry name" value="RNA_pol_sigma-70-like"/>
</dbReference>
<evidence type="ECO:0000259" key="5">
    <source>
        <dbReference type="Pfam" id="PF04542"/>
    </source>
</evidence>
<keyword evidence="2" id="KW-0805">Transcription regulation</keyword>
<dbReference type="InterPro" id="IPR014327">
    <property type="entry name" value="RNA_pol_sigma70_bacteroid"/>
</dbReference>